<dbReference type="Proteomes" id="UP001177744">
    <property type="component" value="Unassembled WGS sequence"/>
</dbReference>
<organism evidence="1 2">
    <name type="scientific">Cnephaeus nilssonii</name>
    <name type="common">Northern bat</name>
    <name type="synonym">Eptesicus nilssonii</name>
    <dbReference type="NCBI Taxonomy" id="3371016"/>
    <lineage>
        <taxon>Eukaryota</taxon>
        <taxon>Metazoa</taxon>
        <taxon>Chordata</taxon>
        <taxon>Craniata</taxon>
        <taxon>Vertebrata</taxon>
        <taxon>Euteleostomi</taxon>
        <taxon>Mammalia</taxon>
        <taxon>Eutheria</taxon>
        <taxon>Laurasiatheria</taxon>
        <taxon>Chiroptera</taxon>
        <taxon>Yangochiroptera</taxon>
        <taxon>Vespertilionidae</taxon>
        <taxon>Cnephaeus</taxon>
    </lineage>
</organism>
<proteinExistence type="predicted"/>
<evidence type="ECO:0000313" key="1">
    <source>
        <dbReference type="EMBL" id="KAK1340958.1"/>
    </source>
</evidence>
<keyword evidence="2" id="KW-1185">Reference proteome</keyword>
<sequence length="62" mass="7196">MLALTVGTNTRWEIKMYILDRLITLDFSKMVMPNHLRSILLMNWITYCCQLRAGINLSAGIH</sequence>
<dbReference type="EMBL" id="JAULJE010000007">
    <property type="protein sequence ID" value="KAK1340958.1"/>
    <property type="molecule type" value="Genomic_DNA"/>
</dbReference>
<comment type="caution">
    <text evidence="1">The sequence shown here is derived from an EMBL/GenBank/DDBJ whole genome shotgun (WGS) entry which is preliminary data.</text>
</comment>
<name>A0AA40I0V9_CNENI</name>
<protein>
    <submittedName>
        <fullName evidence="1">Uncharacterized protein</fullName>
    </submittedName>
</protein>
<evidence type="ECO:0000313" key="2">
    <source>
        <dbReference type="Proteomes" id="UP001177744"/>
    </source>
</evidence>
<dbReference type="AlphaFoldDB" id="A0AA40I0V9"/>
<accession>A0AA40I0V9</accession>
<reference evidence="1" key="1">
    <citation type="submission" date="2023-06" db="EMBL/GenBank/DDBJ databases">
        <title>Reference genome for the Northern bat (Eptesicus nilssonii), a most northern bat species.</title>
        <authorList>
            <person name="Laine V.N."/>
            <person name="Pulliainen A.T."/>
            <person name="Lilley T.M."/>
        </authorList>
    </citation>
    <scope>NUCLEOTIDE SEQUENCE</scope>
    <source>
        <strain evidence="1">BLF_Eptnil</strain>
        <tissue evidence="1">Kidney</tissue>
    </source>
</reference>
<gene>
    <name evidence="1" type="ORF">QTO34_017358</name>
</gene>